<evidence type="ECO:0000313" key="9">
    <source>
        <dbReference type="Proteomes" id="UP000707245"/>
    </source>
</evidence>
<feature type="active site" description="Proton acceptor" evidence="5">
    <location>
        <position position="325"/>
    </location>
</feature>
<feature type="binding site" evidence="5">
    <location>
        <position position="258"/>
    </location>
    <ligand>
        <name>substrate</name>
    </ligand>
</feature>
<keyword evidence="5" id="KW-0028">Amino-acid biosynthesis</keyword>
<dbReference type="PROSITE" id="PS00611">
    <property type="entry name" value="HISOL_DEHYDROGENASE"/>
    <property type="match status" value="1"/>
</dbReference>
<feature type="binding site" evidence="5">
    <location>
        <position position="359"/>
    </location>
    <ligand>
        <name>Zn(2+)</name>
        <dbReference type="ChEBI" id="CHEBI:29105"/>
    </ligand>
</feature>
<sequence length="435" mass="46281">MLRWNEVSADAQSAALMRPAVSASAEVEDICQTIMANVKEQGDGALLDMAKQFDNREKPRLLVPQDEINNAVQQLSPELKYAIDTAYANVKRFHQAQLPKDIKLTTQPGVLCELKYQAIEAVGIYVPGGSAPLPSSVIMQGVLAQLSGASTVVLATPVQGDLPINPAILYAAKLCGIKTIVESGGAGAIAAMAYGTDSVPKVNKIFGPGNSFVTMAKQLVAQTIPGMAIDMPAGPSEVLVIADERANPEFIAADLLSQAEHGADSQVILLSNSELTITRTEQAIERQLAKLSRQDIAAKALANSSLILVDSIEQAFDVSAQYGPEHLILQLADANPYLAKVKNAGSVFVGDYTPESAGDYASGTNHVLPTYGYSATYSSLNLLDFFRTYTVQTITQNGLRNLSKAILPLADAEGLDAHANAVKVRLEAMNRGNEQ</sequence>
<dbReference type="GO" id="GO:0004399">
    <property type="term" value="F:histidinol dehydrogenase activity"/>
    <property type="evidence" value="ECO:0007669"/>
    <property type="project" value="UniProtKB-EC"/>
</dbReference>
<dbReference type="SUPFAM" id="SSF53720">
    <property type="entry name" value="ALDH-like"/>
    <property type="match status" value="1"/>
</dbReference>
<dbReference type="InterPro" id="IPR016161">
    <property type="entry name" value="Ald_DH/histidinol_DH"/>
</dbReference>
<proteinExistence type="inferred from homology"/>
<dbReference type="Gene3D" id="1.20.5.1300">
    <property type="match status" value="1"/>
</dbReference>
<evidence type="ECO:0000256" key="7">
    <source>
        <dbReference type="RuleBase" id="RU004175"/>
    </source>
</evidence>
<comment type="catalytic activity">
    <reaction evidence="5">
        <text>L-histidinol + 2 NAD(+) + H2O = L-histidine + 2 NADH + 3 H(+)</text>
        <dbReference type="Rhea" id="RHEA:20641"/>
        <dbReference type="ChEBI" id="CHEBI:15377"/>
        <dbReference type="ChEBI" id="CHEBI:15378"/>
        <dbReference type="ChEBI" id="CHEBI:57540"/>
        <dbReference type="ChEBI" id="CHEBI:57595"/>
        <dbReference type="ChEBI" id="CHEBI:57699"/>
        <dbReference type="ChEBI" id="CHEBI:57945"/>
        <dbReference type="EC" id="1.1.1.23"/>
    </reaction>
</comment>
<dbReference type="InterPro" id="IPR001692">
    <property type="entry name" value="Histidinol_DH_CS"/>
</dbReference>
<dbReference type="PANTHER" id="PTHR21256">
    <property type="entry name" value="HISTIDINOL DEHYDROGENASE HDH"/>
    <property type="match status" value="1"/>
</dbReference>
<feature type="binding site" evidence="5">
    <location>
        <position position="418"/>
    </location>
    <ligand>
        <name>Zn(2+)</name>
        <dbReference type="ChEBI" id="CHEBI:29105"/>
    </ligand>
</feature>
<feature type="active site" description="Proton acceptor" evidence="5">
    <location>
        <position position="326"/>
    </location>
</feature>
<evidence type="ECO:0000256" key="4">
    <source>
        <dbReference type="ARBA" id="ARBA00023002"/>
    </source>
</evidence>
<dbReference type="EMBL" id="RRZA01000039">
    <property type="protein sequence ID" value="MBE0458380.1"/>
    <property type="molecule type" value="Genomic_DNA"/>
</dbReference>
<feature type="binding site" evidence="5">
    <location>
        <position position="326"/>
    </location>
    <ligand>
        <name>substrate</name>
    </ligand>
</feature>
<organism evidence="8 9">
    <name type="scientific">Pseudoalteromonas prydzensis</name>
    <dbReference type="NCBI Taxonomy" id="182141"/>
    <lineage>
        <taxon>Bacteria</taxon>
        <taxon>Pseudomonadati</taxon>
        <taxon>Pseudomonadota</taxon>
        <taxon>Gammaproteobacteria</taxon>
        <taxon>Alteromonadales</taxon>
        <taxon>Pseudoalteromonadaceae</taxon>
        <taxon>Pseudoalteromonas</taxon>
    </lineage>
</organism>
<comment type="caution">
    <text evidence="8">The sequence shown here is derived from an EMBL/GenBank/DDBJ whole genome shotgun (WGS) entry which is preliminary data.</text>
</comment>
<evidence type="ECO:0000256" key="5">
    <source>
        <dbReference type="HAMAP-Rule" id="MF_01024"/>
    </source>
</evidence>
<keyword evidence="4 5" id="KW-0560">Oxidoreductase</keyword>
<dbReference type="HAMAP" id="MF_01024">
    <property type="entry name" value="HisD"/>
    <property type="match status" value="1"/>
</dbReference>
<dbReference type="PRINTS" id="PR00083">
    <property type="entry name" value="HOLDHDRGNASE"/>
</dbReference>
<dbReference type="InterPro" id="IPR022695">
    <property type="entry name" value="Histidinol_DH_monofunct"/>
</dbReference>
<accession>A0ABR9FNK9</accession>
<dbReference type="GeneID" id="303295290"/>
<feature type="binding site" evidence="5">
    <location>
        <position position="258"/>
    </location>
    <ligand>
        <name>Zn(2+)</name>
        <dbReference type="ChEBI" id="CHEBI:29105"/>
    </ligand>
</feature>
<reference evidence="8 9" key="1">
    <citation type="submission" date="2020-07" db="EMBL/GenBank/DDBJ databases">
        <title>Halophilic bacteria isolated from french cheeses.</title>
        <authorList>
            <person name="Kothe C.I."/>
            <person name="Farah-Kraiem B."/>
            <person name="Renault P."/>
            <person name="Dridi B."/>
        </authorList>
    </citation>
    <scope>NUCLEOTIDE SEQUENCE [LARGE SCALE GENOMIC DNA]</scope>
    <source>
        <strain evidence="8 9">FME14</strain>
    </source>
</reference>
<keyword evidence="5" id="KW-0520">NAD</keyword>
<dbReference type="Proteomes" id="UP000707245">
    <property type="component" value="Unassembled WGS sequence"/>
</dbReference>
<name>A0ABR9FNK9_9GAMM</name>
<dbReference type="CDD" id="cd06572">
    <property type="entry name" value="Histidinol_dh"/>
    <property type="match status" value="1"/>
</dbReference>
<comment type="similarity">
    <text evidence="1 5 6 7">Belongs to the histidinol dehydrogenase family.</text>
</comment>
<feature type="binding site" evidence="5">
    <location>
        <position position="413"/>
    </location>
    <ligand>
        <name>substrate</name>
    </ligand>
</feature>
<comment type="pathway">
    <text evidence="5">Amino-acid biosynthesis; L-histidine biosynthesis; L-histidine from 5-phospho-alpha-D-ribose 1-diphosphate: step 9/9.</text>
</comment>
<feature type="binding site" evidence="5">
    <location>
        <position position="261"/>
    </location>
    <ligand>
        <name>Zn(2+)</name>
        <dbReference type="ChEBI" id="CHEBI:29105"/>
    </ligand>
</feature>
<keyword evidence="2 5" id="KW-0479">Metal-binding</keyword>
<keyword evidence="3 5" id="KW-0862">Zinc</keyword>
<keyword evidence="9" id="KW-1185">Reference proteome</keyword>
<dbReference type="Pfam" id="PF00815">
    <property type="entry name" value="Histidinol_dh"/>
    <property type="match status" value="1"/>
</dbReference>
<evidence type="ECO:0000313" key="8">
    <source>
        <dbReference type="EMBL" id="MBE0458380.1"/>
    </source>
</evidence>
<feature type="binding site" evidence="5">
    <location>
        <position position="261"/>
    </location>
    <ligand>
        <name>substrate</name>
    </ligand>
</feature>
<comment type="cofactor">
    <cofactor evidence="5">
        <name>Zn(2+)</name>
        <dbReference type="ChEBI" id="CHEBI:29105"/>
    </cofactor>
    <text evidence="5">Binds 1 zinc ion per subunit.</text>
</comment>
<feature type="binding site" evidence="5">
    <location>
        <position position="359"/>
    </location>
    <ligand>
        <name>substrate</name>
    </ligand>
</feature>
<dbReference type="Gene3D" id="3.40.50.1980">
    <property type="entry name" value="Nitrogenase molybdenum iron protein domain"/>
    <property type="match status" value="2"/>
</dbReference>
<dbReference type="PIRSF" id="PIRSF000099">
    <property type="entry name" value="Histidinol_dh"/>
    <property type="match status" value="1"/>
</dbReference>
<comment type="function">
    <text evidence="5">Catalyzes the sequential NAD-dependent oxidations of L-histidinol to L-histidinaldehyde and then to L-histidine.</text>
</comment>
<feature type="binding site" evidence="5">
    <location>
        <position position="236"/>
    </location>
    <ligand>
        <name>substrate</name>
    </ligand>
</feature>
<dbReference type="PANTHER" id="PTHR21256:SF2">
    <property type="entry name" value="HISTIDINE BIOSYNTHESIS TRIFUNCTIONAL PROTEIN"/>
    <property type="match status" value="1"/>
</dbReference>
<evidence type="ECO:0000256" key="2">
    <source>
        <dbReference type="ARBA" id="ARBA00022723"/>
    </source>
</evidence>
<feature type="binding site" evidence="5">
    <location>
        <position position="418"/>
    </location>
    <ligand>
        <name>substrate</name>
    </ligand>
</feature>
<keyword evidence="5" id="KW-0368">Histidine biosynthesis</keyword>
<gene>
    <name evidence="5 8" type="primary">hisD</name>
    <name evidence="8" type="ORF">EI167_13155</name>
</gene>
<comment type="caution">
    <text evidence="5">Lacks conserved residue(s) required for the propagation of feature annotation.</text>
</comment>
<evidence type="ECO:0000256" key="3">
    <source>
        <dbReference type="ARBA" id="ARBA00022833"/>
    </source>
</evidence>
<dbReference type="InterPro" id="IPR012131">
    <property type="entry name" value="Hstdl_DH"/>
</dbReference>
<dbReference type="EC" id="1.1.1.23" evidence="5"/>
<protein>
    <recommendedName>
        <fullName evidence="5">Histidinol dehydrogenase</fullName>
        <shortName evidence="5">HDH</shortName>
        <ecNumber evidence="5">1.1.1.23</ecNumber>
    </recommendedName>
</protein>
<evidence type="ECO:0000256" key="6">
    <source>
        <dbReference type="PIRNR" id="PIRNR000099"/>
    </source>
</evidence>
<dbReference type="RefSeq" id="WP_064664962.1">
    <property type="nucleotide sequence ID" value="NZ_BDDT01000001.1"/>
</dbReference>
<evidence type="ECO:0000256" key="1">
    <source>
        <dbReference type="ARBA" id="ARBA00010178"/>
    </source>
</evidence>
<dbReference type="NCBIfam" id="TIGR00069">
    <property type="entry name" value="hisD"/>
    <property type="match status" value="1"/>
</dbReference>